<dbReference type="RefSeq" id="WP_089843597.1">
    <property type="nucleotide sequence ID" value="NZ_FNEJ01000002.1"/>
</dbReference>
<protein>
    <submittedName>
        <fullName evidence="4">Chaperone required for the assembly of the F1-ATPase</fullName>
    </submittedName>
</protein>
<accession>A0A1G8IZ16</accession>
<name>A0A1G8IZ16_9RHOB</name>
<evidence type="ECO:0000256" key="2">
    <source>
        <dbReference type="ARBA" id="ARBA00022946"/>
    </source>
</evidence>
<evidence type="ECO:0000256" key="3">
    <source>
        <dbReference type="ARBA" id="ARBA00023186"/>
    </source>
</evidence>
<gene>
    <name evidence="4" type="ORF">SAMN04487993_1002213</name>
</gene>
<organism evidence="4 5">
    <name type="scientific">Salipiger marinus</name>
    <dbReference type="NCBI Taxonomy" id="555512"/>
    <lineage>
        <taxon>Bacteria</taxon>
        <taxon>Pseudomonadati</taxon>
        <taxon>Pseudomonadota</taxon>
        <taxon>Alphaproteobacteria</taxon>
        <taxon>Rhodobacterales</taxon>
        <taxon>Roseobacteraceae</taxon>
        <taxon>Salipiger</taxon>
    </lineage>
</organism>
<dbReference type="GO" id="GO:0043461">
    <property type="term" value="P:proton-transporting ATP synthase complex assembly"/>
    <property type="evidence" value="ECO:0007669"/>
    <property type="project" value="InterPro"/>
</dbReference>
<dbReference type="Gene3D" id="3.30.2180.10">
    <property type="entry name" value="ATP12-like"/>
    <property type="match status" value="1"/>
</dbReference>
<dbReference type="Proteomes" id="UP000199093">
    <property type="component" value="Unassembled WGS sequence"/>
</dbReference>
<proteinExistence type="inferred from homology"/>
<dbReference type="STRING" id="555512.SAMN04487993_1002213"/>
<evidence type="ECO:0000256" key="1">
    <source>
        <dbReference type="ARBA" id="ARBA00008231"/>
    </source>
</evidence>
<sequence length="237" mass="26147">MSEWAPRRFYTQAHVVDTDGGFILHLDARPLRTPGKAPLVVPTRGLAEAMAEEWQAQSEKIDPRTMPFTRTANTAIDKVAPQHAEVADMLAEYGDSDLLCYRAESPADLVARQAAGWDPLLDWAEAQLGARLHPVTGLMHRPQPAEAVEVLRARTHALTPFELAAFHDLVALSGSLVLGFAATVPDHSAEAIWALSRLDETFQQELWGEDEEAQAAAEVKLQAFLHAHRFFAHCRTA</sequence>
<dbReference type="InterPro" id="IPR042272">
    <property type="entry name" value="ATP12_ATP_synth-F1-assembly_N"/>
</dbReference>
<dbReference type="PANTHER" id="PTHR21013:SF10">
    <property type="entry name" value="ATP SYNTHASE MITOCHONDRIAL F1 COMPLEX ASSEMBLY FACTOR 2"/>
    <property type="match status" value="1"/>
</dbReference>
<dbReference type="SUPFAM" id="SSF160909">
    <property type="entry name" value="ATP12-like"/>
    <property type="match status" value="1"/>
</dbReference>
<evidence type="ECO:0000313" key="4">
    <source>
        <dbReference type="EMBL" id="SDI24214.1"/>
    </source>
</evidence>
<dbReference type="Gene3D" id="1.10.3580.10">
    <property type="entry name" value="ATP12 ATPase"/>
    <property type="match status" value="1"/>
</dbReference>
<keyword evidence="5" id="KW-1185">Reference proteome</keyword>
<dbReference type="InterPro" id="IPR011419">
    <property type="entry name" value="ATP12_ATP_synth-F1-assembly"/>
</dbReference>
<dbReference type="EMBL" id="FNEJ01000002">
    <property type="protein sequence ID" value="SDI24214.1"/>
    <property type="molecule type" value="Genomic_DNA"/>
</dbReference>
<comment type="similarity">
    <text evidence="1">Belongs to the ATP12 family.</text>
</comment>
<dbReference type="InterPro" id="IPR023335">
    <property type="entry name" value="ATP12_ortho_dom_sf"/>
</dbReference>
<dbReference type="Pfam" id="PF07542">
    <property type="entry name" value="ATP12"/>
    <property type="match status" value="1"/>
</dbReference>
<keyword evidence="3" id="KW-0143">Chaperone</keyword>
<keyword evidence="2" id="KW-0809">Transit peptide</keyword>
<dbReference type="PANTHER" id="PTHR21013">
    <property type="entry name" value="ATP SYNTHASE MITOCHONDRIAL F1 COMPLEX ASSEMBLY FACTOR 2/ATP12 PROTEIN, MITOCHONDRIAL PRECURSOR"/>
    <property type="match status" value="1"/>
</dbReference>
<reference evidence="4 5" key="1">
    <citation type="submission" date="2016-10" db="EMBL/GenBank/DDBJ databases">
        <authorList>
            <person name="de Groot N.N."/>
        </authorList>
    </citation>
    <scope>NUCLEOTIDE SEQUENCE [LARGE SCALE GENOMIC DNA]</scope>
    <source>
        <strain evidence="4 5">DSM 26424</strain>
    </source>
</reference>
<dbReference type="OrthoDB" id="9797825at2"/>
<evidence type="ECO:0000313" key="5">
    <source>
        <dbReference type="Proteomes" id="UP000199093"/>
    </source>
</evidence>
<dbReference type="AlphaFoldDB" id="A0A1G8IZ16"/>